<dbReference type="InterPro" id="IPR050554">
    <property type="entry name" value="Met_Synthase/Corrinoid"/>
</dbReference>
<evidence type="ECO:0000256" key="1">
    <source>
        <dbReference type="ARBA" id="ARBA00010398"/>
    </source>
</evidence>
<gene>
    <name evidence="8" type="ORF">COY37_03305</name>
</gene>
<dbReference type="RefSeq" id="WP_286976068.1">
    <property type="nucleotide sequence ID" value="NZ_PEXG01000043.1"/>
</dbReference>
<evidence type="ECO:0000256" key="5">
    <source>
        <dbReference type="ARBA" id="ARBA00022723"/>
    </source>
</evidence>
<sequence>MLIIAEKINIMSKTIGPAMRERNAKPIQDLAIVEVEGGAKCLDLNLGPATKDGPGMMQWLVKTVEEAVDDSIQLCLDTKNVEAMGAGLQVVSKHKPMINSTNADIDKLDVYMPMAAKYDADIIALAMTSAGIPRDCNERLENAAMIMAKAMEHGVDLTRIYLDPLVLPIGVAQQDALEVINTIYQFQMLNDPPMKSVVGLSNIYNGTPKELHARFGYTFMTMLAAAGLAAAIADSLDKELMAAVKTVEILKNEMLYAASYLDDVLGAKAGA</sequence>
<dbReference type="AlphaFoldDB" id="A0A2M7T989"/>
<dbReference type="EMBL" id="PFNG01000083">
    <property type="protein sequence ID" value="PIZ40693.1"/>
    <property type="molecule type" value="Genomic_DNA"/>
</dbReference>
<evidence type="ECO:0000256" key="2">
    <source>
        <dbReference type="ARBA" id="ARBA00022603"/>
    </source>
</evidence>
<dbReference type="Pfam" id="PF00809">
    <property type="entry name" value="Pterin_bind"/>
    <property type="match status" value="1"/>
</dbReference>
<evidence type="ECO:0000256" key="4">
    <source>
        <dbReference type="ARBA" id="ARBA00022679"/>
    </source>
</evidence>
<evidence type="ECO:0000313" key="9">
    <source>
        <dbReference type="Proteomes" id="UP000230956"/>
    </source>
</evidence>
<evidence type="ECO:0000313" key="8">
    <source>
        <dbReference type="EMBL" id="PIZ40693.1"/>
    </source>
</evidence>
<keyword evidence="2" id="KW-0489">Methyltransferase</keyword>
<keyword evidence="5" id="KW-0479">Metal-binding</keyword>
<comment type="caution">
    <text evidence="8">The sequence shown here is derived from an EMBL/GenBank/DDBJ whole genome shotgun (WGS) entry which is preliminary data.</text>
</comment>
<protein>
    <submittedName>
        <fullName evidence="8">Dihydropteroate synthase DHPS</fullName>
    </submittedName>
</protein>
<dbReference type="Proteomes" id="UP000230956">
    <property type="component" value="Unassembled WGS sequence"/>
</dbReference>
<dbReference type="PROSITE" id="PS50972">
    <property type="entry name" value="PTERIN_BINDING"/>
    <property type="match status" value="1"/>
</dbReference>
<dbReference type="GO" id="GO:0046653">
    <property type="term" value="P:tetrahydrofolate metabolic process"/>
    <property type="evidence" value="ECO:0007669"/>
    <property type="project" value="TreeGrafter"/>
</dbReference>
<evidence type="ECO:0000256" key="6">
    <source>
        <dbReference type="ARBA" id="ARBA00023285"/>
    </source>
</evidence>
<organism evidence="8 9">
    <name type="scientific">Candidatus Aquicultor secundus</name>
    <dbReference type="NCBI Taxonomy" id="1973895"/>
    <lineage>
        <taxon>Bacteria</taxon>
        <taxon>Bacillati</taxon>
        <taxon>Actinomycetota</taxon>
        <taxon>Candidatus Aquicultoria</taxon>
        <taxon>Candidatus Aquicultorales</taxon>
        <taxon>Candidatus Aquicultoraceae</taxon>
        <taxon>Candidatus Aquicultor</taxon>
    </lineage>
</organism>
<evidence type="ECO:0000259" key="7">
    <source>
        <dbReference type="PROSITE" id="PS50972"/>
    </source>
</evidence>
<dbReference type="GO" id="GO:0008705">
    <property type="term" value="F:methionine synthase activity"/>
    <property type="evidence" value="ECO:0007669"/>
    <property type="project" value="TreeGrafter"/>
</dbReference>
<dbReference type="Gene3D" id="3.20.20.20">
    <property type="entry name" value="Dihydropteroate synthase-like"/>
    <property type="match status" value="1"/>
</dbReference>
<comment type="similarity">
    <text evidence="1">Belongs to the vitamin-B12 dependent methionine synthase family.</text>
</comment>
<name>A0A2M7T989_9ACTN</name>
<feature type="domain" description="Pterin-binding" evidence="7">
    <location>
        <begin position="1"/>
        <end position="266"/>
    </location>
</feature>
<dbReference type="SUPFAM" id="SSF51717">
    <property type="entry name" value="Dihydropteroate synthetase-like"/>
    <property type="match status" value="1"/>
</dbReference>
<dbReference type="GO" id="GO:0005829">
    <property type="term" value="C:cytosol"/>
    <property type="evidence" value="ECO:0007669"/>
    <property type="project" value="TreeGrafter"/>
</dbReference>
<dbReference type="PANTHER" id="PTHR45833">
    <property type="entry name" value="METHIONINE SYNTHASE"/>
    <property type="match status" value="1"/>
</dbReference>
<dbReference type="GO" id="GO:0046872">
    <property type="term" value="F:metal ion binding"/>
    <property type="evidence" value="ECO:0007669"/>
    <property type="project" value="UniProtKB-KW"/>
</dbReference>
<keyword evidence="6" id="KW-0170">Cobalt</keyword>
<dbReference type="InterPro" id="IPR000489">
    <property type="entry name" value="Pterin-binding_dom"/>
</dbReference>
<keyword evidence="4" id="KW-0808">Transferase</keyword>
<evidence type="ECO:0000256" key="3">
    <source>
        <dbReference type="ARBA" id="ARBA00022628"/>
    </source>
</evidence>
<reference evidence="9" key="1">
    <citation type="submission" date="2017-09" db="EMBL/GenBank/DDBJ databases">
        <title>Depth-based differentiation of microbial function through sediment-hosted aquifers and enrichment of novel symbionts in the deep terrestrial subsurface.</title>
        <authorList>
            <person name="Probst A.J."/>
            <person name="Ladd B."/>
            <person name="Jarett J.K."/>
            <person name="Geller-Mcgrath D.E."/>
            <person name="Sieber C.M.K."/>
            <person name="Emerson J.B."/>
            <person name="Anantharaman K."/>
            <person name="Thomas B.C."/>
            <person name="Malmstrom R."/>
            <person name="Stieglmeier M."/>
            <person name="Klingl A."/>
            <person name="Woyke T."/>
            <person name="Ryan C.M."/>
            <person name="Banfield J.F."/>
        </authorList>
    </citation>
    <scope>NUCLEOTIDE SEQUENCE [LARGE SCALE GENOMIC DNA]</scope>
</reference>
<dbReference type="GO" id="GO:0050667">
    <property type="term" value="P:homocysteine metabolic process"/>
    <property type="evidence" value="ECO:0007669"/>
    <property type="project" value="TreeGrafter"/>
</dbReference>
<dbReference type="PANTHER" id="PTHR45833:SF1">
    <property type="entry name" value="METHIONINE SYNTHASE"/>
    <property type="match status" value="1"/>
</dbReference>
<dbReference type="InterPro" id="IPR011005">
    <property type="entry name" value="Dihydropteroate_synth-like_sf"/>
</dbReference>
<proteinExistence type="inferred from homology"/>
<dbReference type="GO" id="GO:0032259">
    <property type="term" value="P:methylation"/>
    <property type="evidence" value="ECO:0007669"/>
    <property type="project" value="UniProtKB-KW"/>
</dbReference>
<accession>A0A2M7T989</accession>
<keyword evidence="3" id="KW-0846">Cobalamin</keyword>
<dbReference type="GO" id="GO:0031419">
    <property type="term" value="F:cobalamin binding"/>
    <property type="evidence" value="ECO:0007669"/>
    <property type="project" value="UniProtKB-KW"/>
</dbReference>